<reference evidence="2" key="1">
    <citation type="submission" date="2020-02" db="EMBL/GenBank/DDBJ databases">
        <authorList>
            <person name="Meier V. D."/>
        </authorList>
    </citation>
    <scope>NUCLEOTIDE SEQUENCE</scope>
    <source>
        <strain evidence="2">AVDCRST_MAG32</strain>
    </source>
</reference>
<evidence type="ECO:0000313" key="2">
    <source>
        <dbReference type="EMBL" id="CAA9394876.1"/>
    </source>
</evidence>
<accession>A0A6J4NRE8</accession>
<gene>
    <name evidence="2" type="ORF">AVDCRST_MAG32-2570</name>
</gene>
<feature type="region of interest" description="Disordered" evidence="1">
    <location>
        <begin position="23"/>
        <end position="46"/>
    </location>
</feature>
<protein>
    <submittedName>
        <fullName evidence="2">Uncharacterized protein</fullName>
    </submittedName>
</protein>
<dbReference type="EMBL" id="CADCUM010000100">
    <property type="protein sequence ID" value="CAA9394876.1"/>
    <property type="molecule type" value="Genomic_DNA"/>
</dbReference>
<evidence type="ECO:0000256" key="1">
    <source>
        <dbReference type="SAM" id="MobiDB-lite"/>
    </source>
</evidence>
<feature type="non-terminal residue" evidence="2">
    <location>
        <position position="46"/>
    </location>
</feature>
<name>A0A6J4NRE8_9ACTN</name>
<sequence length="46" mass="5082">WRRRHPNSATSACCGQVVSCRKSSENRSSCATSPSPAAPHRRSRVR</sequence>
<dbReference type="AlphaFoldDB" id="A0A6J4NRE8"/>
<organism evidence="2">
    <name type="scientific">uncultured Nocardioides sp</name>
    <dbReference type="NCBI Taxonomy" id="198441"/>
    <lineage>
        <taxon>Bacteria</taxon>
        <taxon>Bacillati</taxon>
        <taxon>Actinomycetota</taxon>
        <taxon>Actinomycetes</taxon>
        <taxon>Propionibacteriales</taxon>
        <taxon>Nocardioidaceae</taxon>
        <taxon>Nocardioides</taxon>
        <taxon>environmental samples</taxon>
    </lineage>
</organism>
<proteinExistence type="predicted"/>
<feature type="non-terminal residue" evidence="2">
    <location>
        <position position="1"/>
    </location>
</feature>